<evidence type="ECO:0000256" key="4">
    <source>
        <dbReference type="HAMAP-Rule" id="MF_02217"/>
    </source>
</evidence>
<dbReference type="STRING" id="1403537.Q428_01290"/>
<dbReference type="AlphaFoldDB" id="A0A017RYM4"/>
<feature type="binding site" evidence="4">
    <location>
        <position position="87"/>
    </location>
    <ligand>
        <name>S-adenosyl-L-methionine</name>
        <dbReference type="ChEBI" id="CHEBI:59789"/>
    </ligand>
</feature>
<proteinExistence type="inferred from homology"/>
<dbReference type="GO" id="GO:0008171">
    <property type="term" value="F:O-methyltransferase activity"/>
    <property type="evidence" value="ECO:0007669"/>
    <property type="project" value="InterPro"/>
</dbReference>
<dbReference type="InterPro" id="IPR043675">
    <property type="entry name" value="TrmR_methyltr"/>
</dbReference>
<keyword evidence="4" id="KW-0819">tRNA processing</keyword>
<comment type="caution">
    <text evidence="5">The sequence shown here is derived from an EMBL/GenBank/DDBJ whole genome shotgun (WGS) entry which is preliminary data.</text>
</comment>
<feature type="binding site" evidence="4">
    <location>
        <position position="69"/>
    </location>
    <ligand>
        <name>S-adenosyl-L-methionine</name>
        <dbReference type="ChEBI" id="CHEBI:59789"/>
    </ligand>
</feature>
<dbReference type="GO" id="GO:0000287">
    <property type="term" value="F:magnesium ion binding"/>
    <property type="evidence" value="ECO:0007669"/>
    <property type="project" value="UniProtKB-UniRule"/>
</dbReference>
<dbReference type="EC" id="2.1.1.-" evidence="4"/>
<sequence length="217" mass="24473">MSNIAHDYIEDYIRGLIKKPEGYLGEILDYAIKNDVPIIHPEVAQYLRVLIKSHNVKKILEVGTAIGYSSSVMAEAAGADCSITTIERDDNMYSLAVENIKKQGLEKRINIIKGDAMEVLEKIEGEYDLIFLDAAKGHYDHFLPLCLKHLKINGLLISDNVLFRGMIASNELLIRRKITIVKRMRKYLEHISNMSELETVVLPIGDGIAMSTKIMEV</sequence>
<keyword evidence="2 4" id="KW-0808">Transferase</keyword>
<feature type="binding site" evidence="4">
    <location>
        <position position="39"/>
    </location>
    <ligand>
        <name>S-adenosyl-L-methionine</name>
        <dbReference type="ChEBI" id="CHEBI:59789"/>
    </ligand>
</feature>
<feature type="binding site" evidence="4">
    <location>
        <position position="159"/>
    </location>
    <ligand>
        <name>Mg(2+)</name>
        <dbReference type="ChEBI" id="CHEBI:18420"/>
    </ligand>
</feature>
<comment type="catalytic activity">
    <reaction evidence="4">
        <text>5-hydroxyuridine(34) in tRNA + S-adenosyl-L-methionine = 5-methoxyuridine(34) in tRNA + S-adenosyl-L-homocysteine + H(+)</text>
        <dbReference type="Rhea" id="RHEA:60524"/>
        <dbReference type="Rhea" id="RHEA-COMP:13381"/>
        <dbReference type="Rhea" id="RHEA-COMP:15591"/>
        <dbReference type="ChEBI" id="CHEBI:15378"/>
        <dbReference type="ChEBI" id="CHEBI:57856"/>
        <dbReference type="ChEBI" id="CHEBI:59789"/>
        <dbReference type="ChEBI" id="CHEBI:136877"/>
        <dbReference type="ChEBI" id="CHEBI:143860"/>
    </reaction>
</comment>
<dbReference type="EMBL" id="AZQP01000002">
    <property type="protein sequence ID" value="EYE89676.1"/>
    <property type="molecule type" value="Genomic_DNA"/>
</dbReference>
<dbReference type="InterPro" id="IPR002935">
    <property type="entry name" value="SAM_O-MeTrfase"/>
</dbReference>
<keyword evidence="6" id="KW-1185">Reference proteome</keyword>
<dbReference type="PANTHER" id="PTHR10509:SF14">
    <property type="entry name" value="CAFFEOYL-COA O-METHYLTRANSFERASE 3-RELATED"/>
    <property type="match status" value="1"/>
</dbReference>
<gene>
    <name evidence="4" type="primary">trmR</name>
    <name evidence="5" type="ORF">Q428_01290</name>
</gene>
<dbReference type="CDD" id="cd02440">
    <property type="entry name" value="AdoMet_MTases"/>
    <property type="match status" value="1"/>
</dbReference>
<keyword evidence="4" id="KW-0460">Magnesium</keyword>
<comment type="subunit">
    <text evidence="4">Homodimer.</text>
</comment>
<reference evidence="5 6" key="1">
    <citation type="journal article" date="2014" name="Genome Announc.">
        <title>Draft Genome Sequence of Fervidicella metallireducens Strain AeBT, an Iron-Reducing Thermoanaerobe from the Great Artesian Basin.</title>
        <authorList>
            <person name="Patel B.K."/>
        </authorList>
    </citation>
    <scope>NUCLEOTIDE SEQUENCE [LARGE SCALE GENOMIC DNA]</scope>
    <source>
        <strain evidence="5 6">AeB</strain>
    </source>
</reference>
<feature type="binding site" evidence="4">
    <location>
        <begin position="115"/>
        <end position="116"/>
    </location>
    <ligand>
        <name>S-adenosyl-L-methionine</name>
        <dbReference type="ChEBI" id="CHEBI:59789"/>
    </ligand>
</feature>
<organism evidence="5 6">
    <name type="scientific">Fervidicella metallireducens AeB</name>
    <dbReference type="NCBI Taxonomy" id="1403537"/>
    <lineage>
        <taxon>Bacteria</taxon>
        <taxon>Bacillati</taxon>
        <taxon>Bacillota</taxon>
        <taxon>Clostridia</taxon>
        <taxon>Eubacteriales</taxon>
        <taxon>Clostridiaceae</taxon>
        <taxon>Fervidicella</taxon>
    </lineage>
</organism>
<dbReference type="OrthoDB" id="9799672at2"/>
<dbReference type="InterPro" id="IPR029063">
    <property type="entry name" value="SAM-dependent_MTases_sf"/>
</dbReference>
<feature type="binding site" evidence="4">
    <location>
        <position position="133"/>
    </location>
    <ligand>
        <name>Mg(2+)</name>
        <dbReference type="ChEBI" id="CHEBI:18420"/>
    </ligand>
</feature>
<comment type="similarity">
    <text evidence="4">Belongs to the class I-like SAM-binding methyltransferase superfamily. Cation-dependent O-methyltransferase family.</text>
</comment>
<dbReference type="Gene3D" id="3.40.50.150">
    <property type="entry name" value="Vaccinia Virus protein VP39"/>
    <property type="match status" value="1"/>
</dbReference>
<feature type="binding site" evidence="4">
    <location>
        <position position="160"/>
    </location>
    <ligand>
        <name>Mg(2+)</name>
        <dbReference type="ChEBI" id="CHEBI:18420"/>
    </ligand>
</feature>
<comment type="function">
    <text evidence="4">Catalyzes the methylation of 5-hydroxyuridine (ho5U) to form 5-methoxyuridine (mo5U) at position 34 in tRNAs.</text>
</comment>
<dbReference type="GO" id="GO:0016300">
    <property type="term" value="F:tRNA (uridine) methyltransferase activity"/>
    <property type="evidence" value="ECO:0007669"/>
    <property type="project" value="UniProtKB-UniRule"/>
</dbReference>
<dbReference type="PROSITE" id="PS51682">
    <property type="entry name" value="SAM_OMT_I"/>
    <property type="match status" value="1"/>
</dbReference>
<accession>A0A017RYM4</accession>
<evidence type="ECO:0000256" key="3">
    <source>
        <dbReference type="ARBA" id="ARBA00022691"/>
    </source>
</evidence>
<keyword evidence="3 4" id="KW-0949">S-adenosyl-L-methionine</keyword>
<protein>
    <recommendedName>
        <fullName evidence="4">tRNA 5-hydroxyuridine methyltransferase</fullName>
        <ecNumber evidence="4">2.1.1.-</ecNumber>
    </recommendedName>
    <alternativeName>
        <fullName evidence="4">ho5U methyltransferase</fullName>
    </alternativeName>
</protein>
<evidence type="ECO:0000313" key="5">
    <source>
        <dbReference type="EMBL" id="EYE89676.1"/>
    </source>
</evidence>
<dbReference type="Proteomes" id="UP000019681">
    <property type="component" value="Unassembled WGS sequence"/>
</dbReference>
<dbReference type="InterPro" id="IPR050362">
    <property type="entry name" value="Cation-dep_OMT"/>
</dbReference>
<feature type="binding site" evidence="4">
    <location>
        <position position="133"/>
    </location>
    <ligand>
        <name>S-adenosyl-L-methionine</name>
        <dbReference type="ChEBI" id="CHEBI:59789"/>
    </ligand>
</feature>
<evidence type="ECO:0000256" key="1">
    <source>
        <dbReference type="ARBA" id="ARBA00022603"/>
    </source>
</evidence>
<dbReference type="PANTHER" id="PTHR10509">
    <property type="entry name" value="O-METHYLTRANSFERASE-RELATED"/>
    <property type="match status" value="1"/>
</dbReference>
<dbReference type="GO" id="GO:0008757">
    <property type="term" value="F:S-adenosylmethionine-dependent methyltransferase activity"/>
    <property type="evidence" value="ECO:0007669"/>
    <property type="project" value="TreeGrafter"/>
</dbReference>
<evidence type="ECO:0000313" key="6">
    <source>
        <dbReference type="Proteomes" id="UP000019681"/>
    </source>
</evidence>
<keyword evidence="1 4" id="KW-0489">Methyltransferase</keyword>
<keyword evidence="4" id="KW-0479">Metal-binding</keyword>
<evidence type="ECO:0000256" key="2">
    <source>
        <dbReference type="ARBA" id="ARBA00022679"/>
    </source>
</evidence>
<dbReference type="Pfam" id="PF01596">
    <property type="entry name" value="Methyltransf_3"/>
    <property type="match status" value="1"/>
</dbReference>
<dbReference type="HAMAP" id="MF_02217">
    <property type="entry name" value="TrmR_methyltr"/>
    <property type="match status" value="1"/>
</dbReference>
<dbReference type="GO" id="GO:0030488">
    <property type="term" value="P:tRNA methylation"/>
    <property type="evidence" value="ECO:0007669"/>
    <property type="project" value="UniProtKB-UniRule"/>
</dbReference>
<dbReference type="SUPFAM" id="SSF53335">
    <property type="entry name" value="S-adenosyl-L-methionine-dependent methyltransferases"/>
    <property type="match status" value="1"/>
</dbReference>
<name>A0A017RYM4_9CLOT</name>
<dbReference type="RefSeq" id="WP_035377437.1">
    <property type="nucleotide sequence ID" value="NZ_AZQP01000002.1"/>
</dbReference>